<organism evidence="2 3">
    <name type="scientific">Porphyromonas gingivalis F0570</name>
    <dbReference type="NCBI Taxonomy" id="1227271"/>
    <lineage>
        <taxon>Bacteria</taxon>
        <taxon>Pseudomonadati</taxon>
        <taxon>Bacteroidota</taxon>
        <taxon>Bacteroidia</taxon>
        <taxon>Bacteroidales</taxon>
        <taxon>Porphyromonadaceae</taxon>
        <taxon>Porphyromonas</taxon>
    </lineage>
</organism>
<reference evidence="2 3" key="1">
    <citation type="submission" date="2013-06" db="EMBL/GenBank/DDBJ databases">
        <authorList>
            <person name="Weinstock G."/>
            <person name="Sodergren E."/>
            <person name="Lobos E.A."/>
            <person name="Fulton L."/>
            <person name="Fulton R."/>
            <person name="Courtney L."/>
            <person name="Fronick C."/>
            <person name="O'Laughlin M."/>
            <person name="Godfrey J."/>
            <person name="Wilson R.M."/>
            <person name="Miner T."/>
            <person name="Farmer C."/>
            <person name="Delehaunty K."/>
            <person name="Cordes M."/>
            <person name="Minx P."/>
            <person name="Tomlinson C."/>
            <person name="Chen J."/>
            <person name="Wollam A."/>
            <person name="Pepin K.H."/>
            <person name="Bhonagiri V."/>
            <person name="Zhang X."/>
            <person name="Warren W."/>
            <person name="Mitreva M."/>
            <person name="Mardis E.R."/>
            <person name="Wilson R.K."/>
        </authorList>
    </citation>
    <scope>NUCLEOTIDE SEQUENCE [LARGE SCALE GENOMIC DNA]</scope>
    <source>
        <strain evidence="2 3">F0570</strain>
    </source>
</reference>
<dbReference type="HOGENOM" id="CLU_958603_0_0_10"/>
<dbReference type="Pfam" id="PF20815">
    <property type="entry name" value="GIY_YIG_2"/>
    <property type="match status" value="1"/>
</dbReference>
<accession>A0A0E2LT43</accession>
<proteinExistence type="predicted"/>
<dbReference type="InterPro" id="IPR049311">
    <property type="entry name" value="GIY_YIG_cat"/>
</dbReference>
<evidence type="ECO:0000313" key="2">
    <source>
        <dbReference type="EMBL" id="ERJ68367.1"/>
    </source>
</evidence>
<sequence>MAKKFKIEPINKRHMTLHEAMEKLLREAGRGMTKDKIAEKLNKNKWYQKEDCSEISPNQISARASTYPEIFHRKGGKISLVNRNRTQQSSSKEVSKAPKNTKQIHRKNITLVEKELLDQLKIKLDKSIDISSAPQSSGIYCIQIKDKNRLPERFNEILSERNHNILYFGIAKNLKERLEQELFAKGHGTFFRSLGALLGYRPEKGSLVGKKNQKNYNYRFPKRDEQKIIKWIINNLAVNWVELEEDALRSMEKCLIKKHLPLLNLSNNPAKIQIIEESREECIRIAKSEP</sequence>
<name>A0A0E2LT43_PORGN</name>
<feature type="domain" description="GIY-YIG catalytic" evidence="1">
    <location>
        <begin position="138"/>
        <end position="279"/>
    </location>
</feature>
<comment type="caution">
    <text evidence="2">The sequence shown here is derived from an EMBL/GenBank/DDBJ whole genome shotgun (WGS) entry which is preliminary data.</text>
</comment>
<evidence type="ECO:0000313" key="3">
    <source>
        <dbReference type="Proteomes" id="UP000016630"/>
    </source>
</evidence>
<dbReference type="RefSeq" id="WP_010956074.1">
    <property type="nucleotide sequence ID" value="NZ_KI259122.1"/>
</dbReference>
<evidence type="ECO:0000259" key="1">
    <source>
        <dbReference type="Pfam" id="PF20815"/>
    </source>
</evidence>
<dbReference type="AlphaFoldDB" id="A0A0E2LT43"/>
<gene>
    <name evidence="2" type="ORF">HMPREF1555_00441</name>
</gene>
<dbReference type="Proteomes" id="UP000016630">
    <property type="component" value="Unassembled WGS sequence"/>
</dbReference>
<dbReference type="PATRIC" id="fig|1227271.3.peg.400"/>
<dbReference type="EMBL" id="AWUW01000025">
    <property type="protein sequence ID" value="ERJ68367.1"/>
    <property type="molecule type" value="Genomic_DNA"/>
</dbReference>
<protein>
    <recommendedName>
        <fullName evidence="1">GIY-YIG catalytic domain-containing protein</fullName>
    </recommendedName>
</protein>